<organism evidence="10 11">
    <name type="scientific">Coptis chinensis</name>
    <dbReference type="NCBI Taxonomy" id="261450"/>
    <lineage>
        <taxon>Eukaryota</taxon>
        <taxon>Viridiplantae</taxon>
        <taxon>Streptophyta</taxon>
        <taxon>Embryophyta</taxon>
        <taxon>Tracheophyta</taxon>
        <taxon>Spermatophyta</taxon>
        <taxon>Magnoliopsida</taxon>
        <taxon>Ranunculales</taxon>
        <taxon>Ranunculaceae</taxon>
        <taxon>Coptidoideae</taxon>
        <taxon>Coptis</taxon>
    </lineage>
</organism>
<gene>
    <name evidence="10" type="ORF">IFM89_008120</name>
</gene>
<comment type="subcellular location">
    <subcellularLocation>
        <location evidence="1">Nucleus</location>
    </subcellularLocation>
</comment>
<dbReference type="PANTHER" id="PTHR13904">
    <property type="entry name" value="PRE-MRNA SPLICING FACTOR PRP31"/>
    <property type="match status" value="1"/>
</dbReference>
<keyword evidence="8" id="KW-0687">Ribonucleoprotein</keyword>
<feature type="domain" description="Nop" evidence="9">
    <location>
        <begin position="198"/>
        <end position="319"/>
    </location>
</feature>
<accession>A0A835IXS3</accession>
<comment type="similarity">
    <text evidence="2">Belongs to the PRP31 family.</text>
</comment>
<dbReference type="EMBL" id="JADFTS010000001">
    <property type="protein sequence ID" value="KAF9624182.1"/>
    <property type="molecule type" value="Genomic_DNA"/>
</dbReference>
<name>A0A835IXS3_9MAGN</name>
<evidence type="ECO:0000256" key="8">
    <source>
        <dbReference type="ARBA" id="ARBA00023274"/>
    </source>
</evidence>
<dbReference type="InterPro" id="IPR036070">
    <property type="entry name" value="Nop_dom_sf"/>
</dbReference>
<dbReference type="GO" id="GO:0046540">
    <property type="term" value="C:U4/U6 x U5 tri-snRNP complex"/>
    <property type="evidence" value="ECO:0007669"/>
    <property type="project" value="InterPro"/>
</dbReference>
<dbReference type="Pfam" id="PF09785">
    <property type="entry name" value="Prp31_C"/>
    <property type="match status" value="1"/>
</dbReference>
<dbReference type="OrthoDB" id="4771285at2759"/>
<evidence type="ECO:0000259" key="9">
    <source>
        <dbReference type="PROSITE" id="PS51358"/>
    </source>
</evidence>
<keyword evidence="5" id="KW-0694">RNA-binding</keyword>
<dbReference type="FunFam" id="1.10.287.4070:FF:000003">
    <property type="entry name" value="U4/U6 small nuclear ribonucleoprotein PRP31"/>
    <property type="match status" value="1"/>
</dbReference>
<dbReference type="AlphaFoldDB" id="A0A835IXS3"/>
<dbReference type="PANTHER" id="PTHR13904:SF0">
    <property type="entry name" value="U4_U6 SMALL NUCLEAR RIBONUCLEOPROTEIN PRP31"/>
    <property type="match status" value="1"/>
</dbReference>
<keyword evidence="7" id="KW-0539">Nucleus</keyword>
<evidence type="ECO:0000256" key="4">
    <source>
        <dbReference type="ARBA" id="ARBA00022728"/>
    </source>
</evidence>
<keyword evidence="11" id="KW-1185">Reference proteome</keyword>
<dbReference type="InterPro" id="IPR042239">
    <property type="entry name" value="Nop_C"/>
</dbReference>
<dbReference type="Proteomes" id="UP000631114">
    <property type="component" value="Unassembled WGS sequence"/>
</dbReference>
<keyword evidence="4" id="KW-0747">Spliceosome</keyword>
<dbReference type="Gene3D" id="1.10.287.4070">
    <property type="match status" value="1"/>
</dbReference>
<evidence type="ECO:0000256" key="6">
    <source>
        <dbReference type="ARBA" id="ARBA00023187"/>
    </source>
</evidence>
<proteinExistence type="inferred from homology"/>
<evidence type="ECO:0000256" key="1">
    <source>
        <dbReference type="ARBA" id="ARBA00004123"/>
    </source>
</evidence>
<evidence type="ECO:0000256" key="2">
    <source>
        <dbReference type="ARBA" id="ARBA00005572"/>
    </source>
</evidence>
<dbReference type="InterPro" id="IPR002687">
    <property type="entry name" value="Nop_dom"/>
</dbReference>
<dbReference type="InterPro" id="IPR012976">
    <property type="entry name" value="NOSIC"/>
</dbReference>
<dbReference type="GO" id="GO:0000244">
    <property type="term" value="P:spliceosomal tri-snRNP complex assembly"/>
    <property type="evidence" value="ECO:0007669"/>
    <property type="project" value="InterPro"/>
</dbReference>
<dbReference type="SMART" id="SM00931">
    <property type="entry name" value="NOSIC"/>
    <property type="match status" value="1"/>
</dbReference>
<evidence type="ECO:0000256" key="5">
    <source>
        <dbReference type="ARBA" id="ARBA00022884"/>
    </source>
</evidence>
<comment type="caution">
    <text evidence="10">The sequence shown here is derived from an EMBL/GenBank/DDBJ whole genome shotgun (WGS) entry which is preliminary data.</text>
</comment>
<keyword evidence="6" id="KW-0508">mRNA splicing</keyword>
<dbReference type="SUPFAM" id="SSF89124">
    <property type="entry name" value="Nop domain"/>
    <property type="match status" value="1"/>
</dbReference>
<keyword evidence="3" id="KW-0507">mRNA processing</keyword>
<sequence length="372" mass="41167">MDNTEDIIGDSFLADLDDLSFCDSKEEDMNVSVNYDDLESVSKLQKTQGYLDMMKKVEDKLENKGNMSDLGDDNLEYKLIVECNALSADIDSEIVTVHNFIRSHYRHKFTELESLVPHPVDYAQVVKKIGNETDLTLVDLQGLLPSDSIMAVIASTTSGKPLPEENLKKTIDACDCILSLDLGKNKVLEFLESILGYVAPNLAVLVGSAVAAKLLGTAGGLPALVKMPACKVQLLGAEEKILAGLSSAHFRKQILKKIEKWQEPLPVRDADHKKKRGGGRISKKKHRYGVTNTRELVNQIQFGLPEESFLDDRFGEGYGMLGPSGSEEVRLPIRWRRLVAHFTKKFKDMHVVRSGASTGFTSCQAFTHAQGI</sequence>
<dbReference type="InterPro" id="IPR019175">
    <property type="entry name" value="Prp31_C"/>
</dbReference>
<dbReference type="Pfam" id="PF01798">
    <property type="entry name" value="Nop"/>
    <property type="match status" value="1"/>
</dbReference>
<dbReference type="GO" id="GO:0005687">
    <property type="term" value="C:U4 snRNP"/>
    <property type="evidence" value="ECO:0007669"/>
    <property type="project" value="TreeGrafter"/>
</dbReference>
<dbReference type="GO" id="GO:0071011">
    <property type="term" value="C:precatalytic spliceosome"/>
    <property type="evidence" value="ECO:0007669"/>
    <property type="project" value="TreeGrafter"/>
</dbReference>
<evidence type="ECO:0000313" key="11">
    <source>
        <dbReference type="Proteomes" id="UP000631114"/>
    </source>
</evidence>
<evidence type="ECO:0000256" key="3">
    <source>
        <dbReference type="ARBA" id="ARBA00022664"/>
    </source>
</evidence>
<dbReference type="InterPro" id="IPR027105">
    <property type="entry name" value="Prp31"/>
</dbReference>
<evidence type="ECO:0000313" key="10">
    <source>
        <dbReference type="EMBL" id="KAF9624182.1"/>
    </source>
</evidence>
<dbReference type="PROSITE" id="PS51358">
    <property type="entry name" value="NOP"/>
    <property type="match status" value="1"/>
</dbReference>
<dbReference type="GO" id="GO:0003723">
    <property type="term" value="F:RNA binding"/>
    <property type="evidence" value="ECO:0007669"/>
    <property type="project" value="UniProtKB-KW"/>
</dbReference>
<dbReference type="Gene3D" id="1.10.246.90">
    <property type="entry name" value="Nop domain"/>
    <property type="match status" value="1"/>
</dbReference>
<protein>
    <recommendedName>
        <fullName evidence="9">Nop domain-containing protein</fullName>
    </recommendedName>
</protein>
<reference evidence="10 11" key="1">
    <citation type="submission" date="2020-10" db="EMBL/GenBank/DDBJ databases">
        <title>The Coptis chinensis genome and diversification of protoberbering-type alkaloids.</title>
        <authorList>
            <person name="Wang B."/>
            <person name="Shu S."/>
            <person name="Song C."/>
            <person name="Liu Y."/>
        </authorList>
    </citation>
    <scope>NUCLEOTIDE SEQUENCE [LARGE SCALE GENOMIC DNA]</scope>
    <source>
        <strain evidence="10">HL-2020</strain>
        <tissue evidence="10">Leaf</tissue>
    </source>
</reference>
<evidence type="ECO:0000256" key="7">
    <source>
        <dbReference type="ARBA" id="ARBA00023242"/>
    </source>
</evidence>